<reference evidence="2 3" key="1">
    <citation type="journal article" date="2017" name="Nat. Commun.">
        <title>Genome assembly with in vitro proximity ligation data and whole-genome triplication in lettuce.</title>
        <authorList>
            <person name="Reyes-Chin-Wo S."/>
            <person name="Wang Z."/>
            <person name="Yang X."/>
            <person name="Kozik A."/>
            <person name="Arikit S."/>
            <person name="Song C."/>
            <person name="Xia L."/>
            <person name="Froenicke L."/>
            <person name="Lavelle D.O."/>
            <person name="Truco M.J."/>
            <person name="Xia R."/>
            <person name="Zhu S."/>
            <person name="Xu C."/>
            <person name="Xu H."/>
            <person name="Xu X."/>
            <person name="Cox K."/>
            <person name="Korf I."/>
            <person name="Meyers B.C."/>
            <person name="Michelmore R.W."/>
        </authorList>
    </citation>
    <scope>NUCLEOTIDE SEQUENCE [LARGE SCALE GENOMIC DNA]</scope>
    <source>
        <strain evidence="3">cv. Salinas</strain>
        <tissue evidence="2">Seedlings</tissue>
    </source>
</reference>
<proteinExistence type="predicted"/>
<sequence>MIREIDLKVIVGQKKYGKTRMSCSSSVGCKAVRRFNPTQRTHCDCGDLDSSKDCKFFDWVDPPLLNQWYKELLLQMHNGWNEDVVEQMEEAVLEVVLAKEQGVGGVVPGWSMMWFVLSLCMMLFLLKCNQNFSCVVLNYALTPSTSSASPSPSPSSSSPYSSSLSSSSPSPSPSSSFPFPSPSSSLPCLSPPPSTPSHSSPSPCPCPSSSSLPCTSPSSPPSTLAA</sequence>
<feature type="compositionally biased region" description="Low complexity" evidence="1">
    <location>
        <begin position="144"/>
        <end position="188"/>
    </location>
</feature>
<dbReference type="EMBL" id="NBSK02000008">
    <property type="protein sequence ID" value="KAJ0190133.1"/>
    <property type="molecule type" value="Genomic_DNA"/>
</dbReference>
<feature type="region of interest" description="Disordered" evidence="1">
    <location>
        <begin position="144"/>
        <end position="226"/>
    </location>
</feature>
<evidence type="ECO:0000313" key="2">
    <source>
        <dbReference type="EMBL" id="KAJ0190133.1"/>
    </source>
</evidence>
<dbReference type="Proteomes" id="UP000235145">
    <property type="component" value="Unassembled WGS sequence"/>
</dbReference>
<organism evidence="2 3">
    <name type="scientific">Lactuca sativa</name>
    <name type="common">Garden lettuce</name>
    <dbReference type="NCBI Taxonomy" id="4236"/>
    <lineage>
        <taxon>Eukaryota</taxon>
        <taxon>Viridiplantae</taxon>
        <taxon>Streptophyta</taxon>
        <taxon>Embryophyta</taxon>
        <taxon>Tracheophyta</taxon>
        <taxon>Spermatophyta</taxon>
        <taxon>Magnoliopsida</taxon>
        <taxon>eudicotyledons</taxon>
        <taxon>Gunneridae</taxon>
        <taxon>Pentapetalae</taxon>
        <taxon>asterids</taxon>
        <taxon>campanulids</taxon>
        <taxon>Asterales</taxon>
        <taxon>Asteraceae</taxon>
        <taxon>Cichorioideae</taxon>
        <taxon>Cichorieae</taxon>
        <taxon>Lactucinae</taxon>
        <taxon>Lactuca</taxon>
    </lineage>
</organism>
<comment type="caution">
    <text evidence="2">The sequence shown here is derived from an EMBL/GenBank/DDBJ whole genome shotgun (WGS) entry which is preliminary data.</text>
</comment>
<protein>
    <submittedName>
        <fullName evidence="2">Uncharacterized protein</fullName>
    </submittedName>
</protein>
<evidence type="ECO:0000313" key="3">
    <source>
        <dbReference type="Proteomes" id="UP000235145"/>
    </source>
</evidence>
<keyword evidence="3" id="KW-1185">Reference proteome</keyword>
<feature type="compositionally biased region" description="Low complexity" evidence="1">
    <location>
        <begin position="196"/>
        <end position="217"/>
    </location>
</feature>
<gene>
    <name evidence="2" type="ORF">LSAT_V11C800430670</name>
</gene>
<evidence type="ECO:0000256" key="1">
    <source>
        <dbReference type="SAM" id="MobiDB-lite"/>
    </source>
</evidence>
<name>A0A9R1UNK3_LACSA</name>
<dbReference type="AlphaFoldDB" id="A0A9R1UNK3"/>
<accession>A0A9R1UNK3</accession>